<dbReference type="AlphaFoldDB" id="A0A314L2D6"/>
<name>A0A314L2D6_NICAT</name>
<dbReference type="Gramene" id="OIT35652">
    <property type="protein sequence ID" value="OIT35652"/>
    <property type="gene ID" value="A4A49_03239"/>
</dbReference>
<dbReference type="EMBL" id="MJEQ01000530">
    <property type="protein sequence ID" value="OIT35652.1"/>
    <property type="molecule type" value="Genomic_DNA"/>
</dbReference>
<organism evidence="2 3">
    <name type="scientific">Nicotiana attenuata</name>
    <name type="common">Coyote tobacco</name>
    <dbReference type="NCBI Taxonomy" id="49451"/>
    <lineage>
        <taxon>Eukaryota</taxon>
        <taxon>Viridiplantae</taxon>
        <taxon>Streptophyta</taxon>
        <taxon>Embryophyta</taxon>
        <taxon>Tracheophyta</taxon>
        <taxon>Spermatophyta</taxon>
        <taxon>Magnoliopsida</taxon>
        <taxon>eudicotyledons</taxon>
        <taxon>Gunneridae</taxon>
        <taxon>Pentapetalae</taxon>
        <taxon>asterids</taxon>
        <taxon>lamiids</taxon>
        <taxon>Solanales</taxon>
        <taxon>Solanaceae</taxon>
        <taxon>Nicotianoideae</taxon>
        <taxon>Nicotianeae</taxon>
        <taxon>Nicotiana</taxon>
    </lineage>
</organism>
<reference evidence="2" key="1">
    <citation type="submission" date="2016-11" db="EMBL/GenBank/DDBJ databases">
        <title>The genome of Nicotiana attenuata.</title>
        <authorList>
            <person name="Xu S."/>
            <person name="Brockmoeller T."/>
            <person name="Gaquerel E."/>
            <person name="Navarro A."/>
            <person name="Kuhl H."/>
            <person name="Gase K."/>
            <person name="Ling Z."/>
            <person name="Zhou W."/>
            <person name="Kreitzer C."/>
            <person name="Stanke M."/>
            <person name="Tang H."/>
            <person name="Lyons E."/>
            <person name="Pandey P."/>
            <person name="Pandey S.P."/>
            <person name="Timmermann B."/>
            <person name="Baldwin I.T."/>
        </authorList>
    </citation>
    <scope>NUCLEOTIDE SEQUENCE [LARGE SCALE GENOMIC DNA]</scope>
    <source>
        <strain evidence="2">UT</strain>
    </source>
</reference>
<evidence type="ECO:0000313" key="3">
    <source>
        <dbReference type="Proteomes" id="UP000187609"/>
    </source>
</evidence>
<comment type="caution">
    <text evidence="2">The sequence shown here is derived from an EMBL/GenBank/DDBJ whole genome shotgun (WGS) entry which is preliminary data.</text>
</comment>
<feature type="compositionally biased region" description="Low complexity" evidence="1">
    <location>
        <begin position="99"/>
        <end position="115"/>
    </location>
</feature>
<feature type="region of interest" description="Disordered" evidence="1">
    <location>
        <begin position="182"/>
        <end position="203"/>
    </location>
</feature>
<feature type="region of interest" description="Disordered" evidence="1">
    <location>
        <begin position="135"/>
        <end position="167"/>
    </location>
</feature>
<evidence type="ECO:0000313" key="2">
    <source>
        <dbReference type="EMBL" id="OIT35652.1"/>
    </source>
</evidence>
<dbReference type="Proteomes" id="UP000187609">
    <property type="component" value="Unassembled WGS sequence"/>
</dbReference>
<evidence type="ECO:0000256" key="1">
    <source>
        <dbReference type="SAM" id="MobiDB-lite"/>
    </source>
</evidence>
<proteinExistence type="predicted"/>
<protein>
    <submittedName>
        <fullName evidence="2">Uncharacterized protein</fullName>
    </submittedName>
</protein>
<sequence length="203" mass="21569">MAGNGSPRTHPEYTNDGRVCPDGNNYPKSKVPSSTGHTAPSPGSGKLWTPVIDVHLTPRPVHGEPTTPIYGGTQHAHGTALPDHALLPPHEPRDSSPISNLPTLPTNSSSSSTTIPTTLTHRTAEHGNHHCIGLPQGVQCGPGKHVRKTRDAKDKGLPHAGTPGDRVQEQSGEMLIALCPQKTHKLQTRSPSALISKLKKTQQ</sequence>
<accession>A0A314L2D6</accession>
<feature type="region of interest" description="Disordered" evidence="1">
    <location>
        <begin position="1"/>
        <end position="115"/>
    </location>
</feature>
<keyword evidence="3" id="KW-1185">Reference proteome</keyword>
<gene>
    <name evidence="2" type="ORF">A4A49_03239</name>
</gene>